<evidence type="ECO:0000256" key="5">
    <source>
        <dbReference type="ARBA" id="ARBA00011261"/>
    </source>
</evidence>
<evidence type="ECO:0000256" key="17">
    <source>
        <dbReference type="SAM" id="MobiDB-lite"/>
    </source>
</evidence>
<keyword evidence="12" id="KW-0472">Membrane</keyword>
<evidence type="ECO:0000256" key="13">
    <source>
        <dbReference type="ARBA" id="ARBA00023157"/>
    </source>
</evidence>
<keyword evidence="7" id="KW-0813">Transport</keyword>
<comment type="similarity">
    <text evidence="4">Belongs to the complex I NDUFS5 subunit family.</text>
</comment>
<evidence type="ECO:0000313" key="18">
    <source>
        <dbReference type="EMBL" id="WFC96975.1"/>
    </source>
</evidence>
<dbReference type="CDD" id="cd24141">
    <property type="entry name" value="NDUFS5-like"/>
    <property type="match status" value="1"/>
</dbReference>
<dbReference type="InterPro" id="IPR019342">
    <property type="entry name" value="NADH_UbQ_OxRdtase_FeS-su5"/>
</dbReference>
<dbReference type="PANTHER" id="PTHR15224">
    <property type="entry name" value="NADH DEHYDROGENASE [UBIQUINONE] IRON-SULFUR PROTEIN 5"/>
    <property type="match status" value="1"/>
</dbReference>
<feature type="compositionally biased region" description="Basic and acidic residues" evidence="17">
    <location>
        <begin position="339"/>
        <end position="352"/>
    </location>
</feature>
<evidence type="ECO:0000256" key="16">
    <source>
        <dbReference type="PIRSR" id="PIRSR619342-50"/>
    </source>
</evidence>
<evidence type="ECO:0000256" key="15">
    <source>
        <dbReference type="ARBA" id="ARBA00032739"/>
    </source>
</evidence>
<dbReference type="Proteomes" id="UP001216638">
    <property type="component" value="Chromosome 5"/>
</dbReference>
<evidence type="ECO:0000256" key="2">
    <source>
        <dbReference type="ARBA" id="ARBA00004569"/>
    </source>
</evidence>
<organism evidence="18 19">
    <name type="scientific">Malassezia brasiliensis</name>
    <dbReference type="NCBI Taxonomy" id="1821822"/>
    <lineage>
        <taxon>Eukaryota</taxon>
        <taxon>Fungi</taxon>
        <taxon>Dikarya</taxon>
        <taxon>Basidiomycota</taxon>
        <taxon>Ustilaginomycotina</taxon>
        <taxon>Malasseziomycetes</taxon>
        <taxon>Malasseziales</taxon>
        <taxon>Malasseziaceae</taxon>
        <taxon>Malassezia</taxon>
    </lineage>
</organism>
<keyword evidence="11" id="KW-0496">Mitochondrion</keyword>
<dbReference type="GO" id="GO:0005743">
    <property type="term" value="C:mitochondrial inner membrane"/>
    <property type="evidence" value="ECO:0007669"/>
    <property type="project" value="UniProtKB-SubCell"/>
</dbReference>
<gene>
    <name evidence="18" type="ORF">MBRA1_003641</name>
</gene>
<keyword evidence="19" id="KW-1185">Reference proteome</keyword>
<dbReference type="GO" id="GO:0032981">
    <property type="term" value="P:mitochondrial respiratory chain complex I assembly"/>
    <property type="evidence" value="ECO:0007669"/>
    <property type="project" value="TreeGrafter"/>
</dbReference>
<protein>
    <recommendedName>
        <fullName evidence="6">NADH dehydrogenase [ubiquinone] iron-sulfur protein 5</fullName>
    </recommendedName>
    <alternativeName>
        <fullName evidence="14">Complex I-15 kDa</fullName>
    </alternativeName>
    <alternativeName>
        <fullName evidence="15">NADH-ubiquinone oxidoreductase 15 kDa subunit</fullName>
    </alternativeName>
</protein>
<feature type="disulfide bond" evidence="16">
    <location>
        <begin position="299"/>
        <end position="309"/>
    </location>
</feature>
<reference evidence="18" key="1">
    <citation type="submission" date="2023-03" db="EMBL/GenBank/DDBJ databases">
        <title>Mating type loci evolution in Malassezia.</title>
        <authorList>
            <person name="Coelho M.A."/>
        </authorList>
    </citation>
    <scope>NUCLEOTIDE SEQUENCE</scope>
    <source>
        <strain evidence="18">CBS 14135</strain>
    </source>
</reference>
<dbReference type="EMBL" id="CP119955">
    <property type="protein sequence ID" value="WFC96975.1"/>
    <property type="molecule type" value="Genomic_DNA"/>
</dbReference>
<keyword evidence="10" id="KW-0249">Electron transport</keyword>
<sequence>MEAHGEPCGAAVPPGALWDVDPPPPASPGSELPPYADVVNVEVTSVLQHMFLHPAVLLTRKSTRFGAGILESTVKIYTPDCDQVGEIRCDPQRPKRRWNEPPKLQMTVHGPDGEQVLRISRRGCRVYEDVEIFVSEQPGKVPPQRIVGGIRTVQHIAPHQKYLLFDGTPAYRRTSEFRPFAVAEGPWRKLAVNGARRRTMSSVENFSKRWACSATSKLHPVVVCFDRDYDTSVVQLPGEDGSETTGPAVKLQFTNKDPVRLSPDARTLTLIERVMVVAAAFLSDCPSRCFSFWQDFRKCYVTAESAGECMPQKEDYLECLHHTKELARAHTIQEHAIKRQAEESRKAREAAKKGGLAGPRLGLIDTEAEASDAQAGAKSDA</sequence>
<name>A0AAF0IRA5_9BASI</name>
<evidence type="ECO:0000256" key="12">
    <source>
        <dbReference type="ARBA" id="ARBA00023136"/>
    </source>
</evidence>
<evidence type="ECO:0000256" key="14">
    <source>
        <dbReference type="ARBA" id="ARBA00031222"/>
    </source>
</evidence>
<evidence type="ECO:0000256" key="3">
    <source>
        <dbReference type="ARBA" id="ARBA00004637"/>
    </source>
</evidence>
<evidence type="ECO:0000313" key="19">
    <source>
        <dbReference type="Proteomes" id="UP001216638"/>
    </source>
</evidence>
<evidence type="ECO:0000256" key="8">
    <source>
        <dbReference type="ARBA" id="ARBA00022660"/>
    </source>
</evidence>
<evidence type="ECO:0000256" key="7">
    <source>
        <dbReference type="ARBA" id="ARBA00022448"/>
    </source>
</evidence>
<evidence type="ECO:0000256" key="4">
    <source>
        <dbReference type="ARBA" id="ARBA00007372"/>
    </source>
</evidence>
<evidence type="ECO:0000256" key="6">
    <source>
        <dbReference type="ARBA" id="ARBA00013482"/>
    </source>
</evidence>
<dbReference type="AlphaFoldDB" id="A0AAF0IRA5"/>
<comment type="subcellular location">
    <subcellularLocation>
        <location evidence="3">Mitochondrion inner membrane</location>
        <topology evidence="3">Peripheral membrane protein</topology>
    </subcellularLocation>
    <subcellularLocation>
        <location evidence="2">Mitochondrion intermembrane space</location>
    </subcellularLocation>
</comment>
<feature type="disulfide bond" evidence="16">
    <location>
        <begin position="289"/>
        <end position="319"/>
    </location>
</feature>
<evidence type="ECO:0000256" key="9">
    <source>
        <dbReference type="ARBA" id="ARBA00022792"/>
    </source>
</evidence>
<proteinExistence type="inferred from homology"/>
<keyword evidence="13 16" id="KW-1015">Disulfide bond</keyword>
<evidence type="ECO:0000256" key="11">
    <source>
        <dbReference type="ARBA" id="ARBA00023128"/>
    </source>
</evidence>
<feature type="region of interest" description="Disordered" evidence="17">
    <location>
        <begin position="1"/>
        <end position="31"/>
    </location>
</feature>
<accession>A0AAF0IRA5</accession>
<dbReference type="GO" id="GO:0005758">
    <property type="term" value="C:mitochondrial intermembrane space"/>
    <property type="evidence" value="ECO:0007669"/>
    <property type="project" value="UniProtKB-SubCell"/>
</dbReference>
<evidence type="ECO:0000256" key="1">
    <source>
        <dbReference type="ARBA" id="ARBA00003195"/>
    </source>
</evidence>
<evidence type="ECO:0000256" key="10">
    <source>
        <dbReference type="ARBA" id="ARBA00022982"/>
    </source>
</evidence>
<feature type="region of interest" description="Disordered" evidence="17">
    <location>
        <begin position="339"/>
        <end position="381"/>
    </location>
</feature>
<comment type="function">
    <text evidence="1">Accessory subunit of the mitochondrial membrane respiratory chain NADH dehydrogenase (Complex I), that is believed not to be involved in catalysis. Complex I functions in the transfer of electrons from NADH to the respiratory chain. The immediate electron acceptor for the enzyme is believed to be ubiquinone.</text>
</comment>
<comment type="subunit">
    <text evidence="5">Mammalian complex I is composed of 45 different subunits. This is a component of the iron-sulfur (IP) fragment of the enzyme.</text>
</comment>
<keyword evidence="9" id="KW-0999">Mitochondrion inner membrane</keyword>
<dbReference type="PANTHER" id="PTHR15224:SF1">
    <property type="entry name" value="NADH DEHYDROGENASE [UBIQUINONE] IRON-SULFUR PROTEIN 5"/>
    <property type="match status" value="1"/>
</dbReference>
<keyword evidence="8" id="KW-0679">Respiratory chain</keyword>